<accession>A0ABP4SHB0</accession>
<sequence>MTETLRIGMVGYAFMGAAHSHAWRTAPRFFDLPLAVEMTALAGRDPERVAAAAGKFGWDSVETDWRRLVERDDIDLVDICVPGNLHAEIAIVALEAGKHVLCEKPLANSVEEAEQMTAAAETAKAHGALAMCGFSYRRTPALSLAKRLVDSGALGEIRHVRAQYLQDWLTDENAPLTWRLDKSKSGSGSLGDIGAHIIDAAQWISGSNVTGVSAILETFVKERPVGGDFVGLGGHGGTDGPKGPVTVDDAAVFTARFEGNAIGVFEATRFALGRKNAMRLELNGSKASVAFDFEDMNSLWFYDSADGPNSGFRKIQATEPEHPYTGNWWPVGHGLGYEHGFTHQVVDLVNAIGAGEQPTPSFADALQVQKVLAAVEASAADESRWTAV</sequence>
<dbReference type="Proteomes" id="UP001499851">
    <property type="component" value="Unassembled WGS sequence"/>
</dbReference>
<comment type="caution">
    <text evidence="4">The sequence shown here is derived from an EMBL/GenBank/DDBJ whole genome shotgun (WGS) entry which is preliminary data.</text>
</comment>
<protein>
    <submittedName>
        <fullName evidence="4">Gfo/Idh/MocA family oxidoreductase</fullName>
    </submittedName>
</protein>
<name>A0ABP4SHB0_9ACTN</name>
<evidence type="ECO:0000259" key="3">
    <source>
        <dbReference type="Pfam" id="PF22725"/>
    </source>
</evidence>
<evidence type="ECO:0000259" key="2">
    <source>
        <dbReference type="Pfam" id="PF01408"/>
    </source>
</evidence>
<feature type="domain" description="Gfo/Idh/MocA-like oxidoreductase N-terminal" evidence="2">
    <location>
        <begin position="5"/>
        <end position="124"/>
    </location>
</feature>
<organism evidence="4 5">
    <name type="scientific">Glycomyces endophyticus</name>
    <dbReference type="NCBI Taxonomy" id="480996"/>
    <lineage>
        <taxon>Bacteria</taxon>
        <taxon>Bacillati</taxon>
        <taxon>Actinomycetota</taxon>
        <taxon>Actinomycetes</taxon>
        <taxon>Glycomycetales</taxon>
        <taxon>Glycomycetaceae</taxon>
        <taxon>Glycomyces</taxon>
    </lineage>
</organism>
<gene>
    <name evidence="4" type="ORF">GCM10009830_17190</name>
</gene>
<dbReference type="Gene3D" id="3.30.360.10">
    <property type="entry name" value="Dihydrodipicolinate Reductase, domain 2"/>
    <property type="match status" value="1"/>
</dbReference>
<dbReference type="Gene3D" id="3.40.50.720">
    <property type="entry name" value="NAD(P)-binding Rossmann-like Domain"/>
    <property type="match status" value="1"/>
</dbReference>
<dbReference type="EMBL" id="BAAAQF010000005">
    <property type="protein sequence ID" value="GAA1671716.1"/>
    <property type="molecule type" value="Genomic_DNA"/>
</dbReference>
<dbReference type="SUPFAM" id="SSF51735">
    <property type="entry name" value="NAD(P)-binding Rossmann-fold domains"/>
    <property type="match status" value="1"/>
</dbReference>
<dbReference type="InterPro" id="IPR036291">
    <property type="entry name" value="NAD(P)-bd_dom_sf"/>
</dbReference>
<dbReference type="PANTHER" id="PTHR43818">
    <property type="entry name" value="BCDNA.GH03377"/>
    <property type="match status" value="1"/>
</dbReference>
<dbReference type="Pfam" id="PF22725">
    <property type="entry name" value="GFO_IDH_MocA_C3"/>
    <property type="match status" value="1"/>
</dbReference>
<evidence type="ECO:0000256" key="1">
    <source>
        <dbReference type="ARBA" id="ARBA00023002"/>
    </source>
</evidence>
<dbReference type="InterPro" id="IPR050463">
    <property type="entry name" value="Gfo/Idh/MocA_oxidrdct_glycsds"/>
</dbReference>
<proteinExistence type="predicted"/>
<feature type="domain" description="GFO/IDH/MocA-like oxidoreductase" evidence="3">
    <location>
        <begin position="145"/>
        <end position="289"/>
    </location>
</feature>
<keyword evidence="1" id="KW-0560">Oxidoreductase</keyword>
<dbReference type="SUPFAM" id="SSF55347">
    <property type="entry name" value="Glyceraldehyde-3-phosphate dehydrogenase-like, C-terminal domain"/>
    <property type="match status" value="1"/>
</dbReference>
<evidence type="ECO:0000313" key="5">
    <source>
        <dbReference type="Proteomes" id="UP001499851"/>
    </source>
</evidence>
<evidence type="ECO:0000313" key="4">
    <source>
        <dbReference type="EMBL" id="GAA1671716.1"/>
    </source>
</evidence>
<dbReference type="PANTHER" id="PTHR43818:SF11">
    <property type="entry name" value="BCDNA.GH03377"/>
    <property type="match status" value="1"/>
</dbReference>
<reference evidence="5" key="1">
    <citation type="journal article" date="2019" name="Int. J. Syst. Evol. Microbiol.">
        <title>The Global Catalogue of Microorganisms (GCM) 10K type strain sequencing project: providing services to taxonomists for standard genome sequencing and annotation.</title>
        <authorList>
            <consortium name="The Broad Institute Genomics Platform"/>
            <consortium name="The Broad Institute Genome Sequencing Center for Infectious Disease"/>
            <person name="Wu L."/>
            <person name="Ma J."/>
        </authorList>
    </citation>
    <scope>NUCLEOTIDE SEQUENCE [LARGE SCALE GENOMIC DNA]</scope>
    <source>
        <strain evidence="5">JCM 16001</strain>
    </source>
</reference>
<keyword evidence="5" id="KW-1185">Reference proteome</keyword>
<dbReference type="InterPro" id="IPR055170">
    <property type="entry name" value="GFO_IDH_MocA-like_dom"/>
</dbReference>
<dbReference type="Pfam" id="PF01408">
    <property type="entry name" value="GFO_IDH_MocA"/>
    <property type="match status" value="1"/>
</dbReference>
<dbReference type="InterPro" id="IPR000683">
    <property type="entry name" value="Gfo/Idh/MocA-like_OxRdtase_N"/>
</dbReference>